<feature type="compositionally biased region" description="Low complexity" evidence="1">
    <location>
        <begin position="282"/>
        <end position="297"/>
    </location>
</feature>
<dbReference type="AlphaFoldDB" id="A0A9P1DV48"/>
<feature type="compositionally biased region" description="Low complexity" evidence="1">
    <location>
        <begin position="51"/>
        <end position="63"/>
    </location>
</feature>
<organism evidence="2">
    <name type="scientific">Cladocopium goreaui</name>
    <dbReference type="NCBI Taxonomy" id="2562237"/>
    <lineage>
        <taxon>Eukaryota</taxon>
        <taxon>Sar</taxon>
        <taxon>Alveolata</taxon>
        <taxon>Dinophyceae</taxon>
        <taxon>Suessiales</taxon>
        <taxon>Symbiodiniaceae</taxon>
        <taxon>Cladocopium</taxon>
    </lineage>
</organism>
<gene>
    <name evidence="2" type="ORF">C1SCF055_LOCUS41572</name>
</gene>
<sequence>MESFLDILHPSQNFPMSPGIFQPENEEPKDVNLLKDLDDDMNADVPRKVASSASVVSEASVAATWQRWGPCRNESSHDMVSDASSPGTSSVVSSTGLSQASRTKPKAKKKTNGTIALEPDRVGIFKDEAPAVPDRDGKDSDETPPVPERDGKVSDEAPPVPERDLTFMDEVDIDPLPACSLEEKVEQLVVHVEVEDMAHPCLAESHLAPVFHLEYTGLLYLGTGPSIHLITMPRTSDITIGFIRHTTLCSLTTTLILHSKFQICRSDLSLRPPARRSHERTSMTFRSSQQSRRSTTSLADDAFTTNWLKLHRRDSFGQ</sequence>
<keyword evidence="4" id="KW-1185">Reference proteome</keyword>
<feature type="compositionally biased region" description="Low complexity" evidence="1">
    <location>
        <begin position="81"/>
        <end position="101"/>
    </location>
</feature>
<accession>A0A9P1DV48</accession>
<feature type="compositionally biased region" description="Basic and acidic residues" evidence="1">
    <location>
        <begin position="118"/>
        <end position="162"/>
    </location>
</feature>
<feature type="region of interest" description="Disordered" evidence="1">
    <location>
        <begin position="1"/>
        <end position="30"/>
    </location>
</feature>
<dbReference type="EMBL" id="CAMXCT020006607">
    <property type="protein sequence ID" value="CAL1170255.1"/>
    <property type="molecule type" value="Genomic_DNA"/>
</dbReference>
<evidence type="ECO:0000313" key="3">
    <source>
        <dbReference type="EMBL" id="CAL1170255.1"/>
    </source>
</evidence>
<reference evidence="2" key="1">
    <citation type="submission" date="2022-10" db="EMBL/GenBank/DDBJ databases">
        <authorList>
            <person name="Chen Y."/>
            <person name="Dougan E. K."/>
            <person name="Chan C."/>
            <person name="Rhodes N."/>
            <person name="Thang M."/>
        </authorList>
    </citation>
    <scope>NUCLEOTIDE SEQUENCE</scope>
</reference>
<evidence type="ECO:0000256" key="1">
    <source>
        <dbReference type="SAM" id="MobiDB-lite"/>
    </source>
</evidence>
<dbReference type="Proteomes" id="UP001152797">
    <property type="component" value="Unassembled WGS sequence"/>
</dbReference>
<feature type="region of interest" description="Disordered" evidence="1">
    <location>
        <begin position="51"/>
        <end position="162"/>
    </location>
</feature>
<dbReference type="EMBL" id="CAMXCT030006607">
    <property type="protein sequence ID" value="CAL4804192.1"/>
    <property type="molecule type" value="Genomic_DNA"/>
</dbReference>
<reference evidence="3" key="2">
    <citation type="submission" date="2024-04" db="EMBL/GenBank/DDBJ databases">
        <authorList>
            <person name="Chen Y."/>
            <person name="Shah S."/>
            <person name="Dougan E. K."/>
            <person name="Thang M."/>
            <person name="Chan C."/>
        </authorList>
    </citation>
    <scope>NUCLEOTIDE SEQUENCE [LARGE SCALE GENOMIC DNA]</scope>
</reference>
<evidence type="ECO:0000313" key="4">
    <source>
        <dbReference type="Proteomes" id="UP001152797"/>
    </source>
</evidence>
<evidence type="ECO:0000313" key="2">
    <source>
        <dbReference type="EMBL" id="CAI4016880.1"/>
    </source>
</evidence>
<feature type="region of interest" description="Disordered" evidence="1">
    <location>
        <begin position="273"/>
        <end position="298"/>
    </location>
</feature>
<comment type="caution">
    <text evidence="2">The sequence shown here is derived from an EMBL/GenBank/DDBJ whole genome shotgun (WGS) entry which is preliminary data.</text>
</comment>
<name>A0A9P1DV48_9DINO</name>
<protein>
    <submittedName>
        <fullName evidence="2">Uncharacterized protein</fullName>
    </submittedName>
</protein>
<dbReference type="EMBL" id="CAMXCT010006607">
    <property type="protein sequence ID" value="CAI4016880.1"/>
    <property type="molecule type" value="Genomic_DNA"/>
</dbReference>
<proteinExistence type="predicted"/>